<dbReference type="InParanoid" id="A0A024GEV2"/>
<gene>
    <name evidence="2" type="ORF">BN9_061690</name>
</gene>
<dbReference type="Proteomes" id="UP000053237">
    <property type="component" value="Unassembled WGS sequence"/>
</dbReference>
<feature type="region of interest" description="Disordered" evidence="1">
    <location>
        <begin position="310"/>
        <end position="364"/>
    </location>
</feature>
<reference evidence="2 3" key="1">
    <citation type="submission" date="2012-05" db="EMBL/GenBank/DDBJ databases">
        <title>Recombination and specialization in a pathogen metapopulation.</title>
        <authorList>
            <person name="Gardiner A."/>
            <person name="Kemen E."/>
            <person name="Schultz-Larsen T."/>
            <person name="MacLean D."/>
            <person name="Van Oosterhout C."/>
            <person name="Jones J.D.G."/>
        </authorList>
    </citation>
    <scope>NUCLEOTIDE SEQUENCE [LARGE SCALE GENOMIC DNA]</scope>
    <source>
        <strain evidence="2 3">Ac Nc2</strain>
    </source>
</reference>
<evidence type="ECO:0000256" key="1">
    <source>
        <dbReference type="SAM" id="MobiDB-lite"/>
    </source>
</evidence>
<protein>
    <submittedName>
        <fullName evidence="2">Uncharacterized protein</fullName>
    </submittedName>
</protein>
<organism evidence="2 3">
    <name type="scientific">Albugo candida</name>
    <dbReference type="NCBI Taxonomy" id="65357"/>
    <lineage>
        <taxon>Eukaryota</taxon>
        <taxon>Sar</taxon>
        <taxon>Stramenopiles</taxon>
        <taxon>Oomycota</taxon>
        <taxon>Peronosporomycetes</taxon>
        <taxon>Albuginales</taxon>
        <taxon>Albuginaceae</taxon>
        <taxon>Albugo</taxon>
    </lineage>
</organism>
<sequence>MMHRHRIALNYCLKERELVDWVVNQDKIYFPNDIGRNISDYVHNGALLCALVTHKFPSELTAKTLSDILWEHKHARHSNILLLKQYLTHYMQTVDSHRERQQQLEEWKIEMEKLQSNTDIAQFYRLVRGLDTILRDPHQSVSCGTHHTCTTMIPNERNSLVCASEKEPAHGSPSRLRLPSIVSPLKRHCGRESATVFTEVTLARSISIDTSSLDRSSDHEISVEASQKPCSRQGFRFFLKTDGSKIPRIEPAMQSHSEKSPVRHSFVNTKDAKKKYGNLRGSNALSALRSRFGLPNQIKGFKGILELEDDDDTASSSSIGEENAYRPNISHKRPRALAVLDPQRKDEEQARREQKQSFRQRETANHDCFQESVVPYGDNAQLDHAENTSQSTFDGEHACTASLTITLQREGKLAEAVYTDLRKDNARLRMKMEHLDSEINYMYHLLTDVEKTVQRWQDDRADKLQTPSNEIVRQADSTRVLVESIENIIRVPRKTSSFKDESIRSIRTSFSL</sequence>
<accession>A0A024GEV2</accession>
<dbReference type="AlphaFoldDB" id="A0A024GEV2"/>
<evidence type="ECO:0000313" key="2">
    <source>
        <dbReference type="EMBL" id="CCI45296.1"/>
    </source>
</evidence>
<name>A0A024GEV2_9STRA</name>
<keyword evidence="3" id="KW-1185">Reference proteome</keyword>
<feature type="compositionally biased region" description="Basic and acidic residues" evidence="1">
    <location>
        <begin position="342"/>
        <end position="364"/>
    </location>
</feature>
<dbReference type="EMBL" id="CAIX01000094">
    <property type="protein sequence ID" value="CCI45296.1"/>
    <property type="molecule type" value="Genomic_DNA"/>
</dbReference>
<evidence type="ECO:0000313" key="3">
    <source>
        <dbReference type="Proteomes" id="UP000053237"/>
    </source>
</evidence>
<proteinExistence type="predicted"/>
<comment type="caution">
    <text evidence="2">The sequence shown here is derived from an EMBL/GenBank/DDBJ whole genome shotgun (WGS) entry which is preliminary data.</text>
</comment>